<evidence type="ECO:0000313" key="6">
    <source>
        <dbReference type="Proteomes" id="UP001374893"/>
    </source>
</evidence>
<keyword evidence="1" id="KW-0805">Transcription regulation</keyword>
<dbReference type="InterPro" id="IPR028082">
    <property type="entry name" value="Peripla_BP_I"/>
</dbReference>
<gene>
    <name evidence="5" type="ORF">HAHE_18400</name>
</gene>
<dbReference type="Gene3D" id="3.40.50.2300">
    <property type="match status" value="2"/>
</dbReference>
<keyword evidence="2" id="KW-0238">DNA-binding</keyword>
<dbReference type="SUPFAM" id="SSF46785">
    <property type="entry name" value="Winged helix' DNA-binding domain"/>
    <property type="match status" value="1"/>
</dbReference>
<dbReference type="InterPro" id="IPR000524">
    <property type="entry name" value="Tscrpt_reg_HTH_GntR"/>
</dbReference>
<dbReference type="SUPFAM" id="SSF53822">
    <property type="entry name" value="Periplasmic binding protein-like I"/>
    <property type="match status" value="1"/>
</dbReference>
<reference evidence="5 6" key="1">
    <citation type="submission" date="2021-06" db="EMBL/GenBank/DDBJ databases">
        <title>Complete genome of Haloferula helveola possessing various polysaccharide degrading enzymes.</title>
        <authorList>
            <person name="Takami H."/>
            <person name="Huang C."/>
            <person name="Hamasaki K."/>
        </authorList>
    </citation>
    <scope>NUCLEOTIDE SEQUENCE [LARGE SCALE GENOMIC DNA]</scope>
    <source>
        <strain evidence="5 6">CN-1</strain>
    </source>
</reference>
<evidence type="ECO:0000256" key="3">
    <source>
        <dbReference type="ARBA" id="ARBA00023163"/>
    </source>
</evidence>
<evidence type="ECO:0000313" key="5">
    <source>
        <dbReference type="EMBL" id="BCX47932.1"/>
    </source>
</evidence>
<evidence type="ECO:0000259" key="4">
    <source>
        <dbReference type="Pfam" id="PF13377"/>
    </source>
</evidence>
<evidence type="ECO:0000256" key="1">
    <source>
        <dbReference type="ARBA" id="ARBA00023015"/>
    </source>
</evidence>
<dbReference type="EMBL" id="AP024702">
    <property type="protein sequence ID" value="BCX47932.1"/>
    <property type="molecule type" value="Genomic_DNA"/>
</dbReference>
<dbReference type="InterPro" id="IPR036388">
    <property type="entry name" value="WH-like_DNA-bd_sf"/>
</dbReference>
<sequence length="354" mass="39161">MSQWQLRSATEQFANFLREGVRRGQWTATMPGVHRLSAEFQINRKTVEAALRVLEEEGLLIGQGPGRRRTINPAAAADAAAMRVAILLFEPSDTGMRSIVDIRHQLEESGHTVTFAPKTLTEMKMDPSRVSRVVESHDADAWIVVAGSPPVLQWFVEQPRPAFALFGRHTDINIATASANRRDAIVDAVRELARLGHRRVVLLGRSLFRFPNPAQDAQTFLSELEAHGIPTGAYNLPDWDDTADGFIQSLDRLFAATPPTALLIDEPFLFHAAQTHLAQHGILAPKHVSLVCLESDFSFSWCRPTVAHVRMNVDPIVRHAVRWANRVVRGKDDPRKLLTKASFVTGGTVGAAPS</sequence>
<organism evidence="5 6">
    <name type="scientific">Haloferula helveola</name>
    <dbReference type="NCBI Taxonomy" id="490095"/>
    <lineage>
        <taxon>Bacteria</taxon>
        <taxon>Pseudomonadati</taxon>
        <taxon>Verrucomicrobiota</taxon>
        <taxon>Verrucomicrobiia</taxon>
        <taxon>Verrucomicrobiales</taxon>
        <taxon>Verrucomicrobiaceae</taxon>
        <taxon>Haloferula</taxon>
    </lineage>
</organism>
<dbReference type="InterPro" id="IPR036390">
    <property type="entry name" value="WH_DNA-bd_sf"/>
</dbReference>
<keyword evidence="3" id="KW-0804">Transcription</keyword>
<dbReference type="PRINTS" id="PR00035">
    <property type="entry name" value="HTHGNTR"/>
</dbReference>
<dbReference type="Pfam" id="PF13377">
    <property type="entry name" value="Peripla_BP_3"/>
    <property type="match status" value="1"/>
</dbReference>
<dbReference type="InterPro" id="IPR046335">
    <property type="entry name" value="LacI/GalR-like_sensor"/>
</dbReference>
<feature type="domain" description="Transcriptional regulator LacI/GalR-like sensor" evidence="4">
    <location>
        <begin position="189"/>
        <end position="348"/>
    </location>
</feature>
<dbReference type="Proteomes" id="UP001374893">
    <property type="component" value="Chromosome"/>
</dbReference>
<name>A0ABM7RCZ2_9BACT</name>
<keyword evidence="6" id="KW-1185">Reference proteome</keyword>
<proteinExistence type="predicted"/>
<dbReference type="Gene3D" id="1.10.10.10">
    <property type="entry name" value="Winged helix-like DNA-binding domain superfamily/Winged helix DNA-binding domain"/>
    <property type="match status" value="1"/>
</dbReference>
<protein>
    <recommendedName>
        <fullName evidence="4">Transcriptional regulator LacI/GalR-like sensor domain-containing protein</fullName>
    </recommendedName>
</protein>
<accession>A0ABM7RCZ2</accession>
<evidence type="ECO:0000256" key="2">
    <source>
        <dbReference type="ARBA" id="ARBA00023125"/>
    </source>
</evidence>